<dbReference type="RefSeq" id="WP_018088688.1">
    <property type="nucleotide sequence ID" value="NZ_BLIP01000001.1"/>
</dbReference>
<dbReference type="GO" id="GO:0003700">
    <property type="term" value="F:DNA-binding transcription factor activity"/>
    <property type="evidence" value="ECO:0007669"/>
    <property type="project" value="InterPro"/>
</dbReference>
<evidence type="ECO:0000256" key="2">
    <source>
        <dbReference type="ARBA" id="ARBA00023125"/>
    </source>
</evidence>
<accession>A0A640TFV9</accession>
<keyword evidence="2" id="KW-0238">DNA-binding</keyword>
<evidence type="ECO:0000313" key="7">
    <source>
        <dbReference type="EMBL" id="WAU02961.1"/>
    </source>
</evidence>
<evidence type="ECO:0000256" key="4">
    <source>
        <dbReference type="SAM" id="MobiDB-lite"/>
    </source>
</evidence>
<proteinExistence type="predicted"/>
<dbReference type="PANTHER" id="PTHR33154">
    <property type="entry name" value="TRANSCRIPTIONAL REGULATOR, ARSR FAMILY"/>
    <property type="match status" value="1"/>
</dbReference>
<dbReference type="EMBL" id="CP114203">
    <property type="protein sequence ID" value="WAU02961.1"/>
    <property type="molecule type" value="Genomic_DNA"/>
</dbReference>
<name>A0A640TFV9_STRNI</name>
<dbReference type="InterPro" id="IPR036390">
    <property type="entry name" value="WH_DNA-bd_sf"/>
</dbReference>
<reference evidence="6 8" key="1">
    <citation type="submission" date="2019-12" db="EMBL/GenBank/DDBJ databases">
        <title>Whole genome shotgun sequence of Streptomyces libani subsp. libani NBRC 13452.</title>
        <authorList>
            <person name="Ichikawa N."/>
            <person name="Kimura A."/>
            <person name="Kitahashi Y."/>
            <person name="Komaki H."/>
            <person name="Tamura T."/>
        </authorList>
    </citation>
    <scope>NUCLEOTIDE SEQUENCE [LARGE SCALE GENOMIC DNA]</scope>
    <source>
        <strain evidence="6 8">NBRC 13452</strain>
    </source>
</reference>
<dbReference type="Gene3D" id="1.10.10.10">
    <property type="entry name" value="Winged helix-like DNA-binding domain superfamily/Winged helix DNA-binding domain"/>
    <property type="match status" value="1"/>
</dbReference>
<evidence type="ECO:0000259" key="5">
    <source>
        <dbReference type="PROSITE" id="PS50987"/>
    </source>
</evidence>
<dbReference type="EMBL" id="BLIP01000001">
    <property type="protein sequence ID" value="GFE20545.1"/>
    <property type="molecule type" value="Genomic_DNA"/>
</dbReference>
<dbReference type="AlphaFoldDB" id="A0A640TFV9"/>
<dbReference type="Proteomes" id="UP000429552">
    <property type="component" value="Unassembled WGS sequence"/>
</dbReference>
<dbReference type="InterPro" id="IPR011991">
    <property type="entry name" value="ArsR-like_HTH"/>
</dbReference>
<dbReference type="SUPFAM" id="SSF46785">
    <property type="entry name" value="Winged helix' DNA-binding domain"/>
    <property type="match status" value="1"/>
</dbReference>
<evidence type="ECO:0000256" key="1">
    <source>
        <dbReference type="ARBA" id="ARBA00023015"/>
    </source>
</evidence>
<dbReference type="InterPro" id="IPR051081">
    <property type="entry name" value="HTH_MetalResp_TranReg"/>
</dbReference>
<dbReference type="Pfam" id="PF12840">
    <property type="entry name" value="HTH_20"/>
    <property type="match status" value="1"/>
</dbReference>
<feature type="domain" description="HTH arsR-type" evidence="5">
    <location>
        <begin position="19"/>
        <end position="113"/>
    </location>
</feature>
<dbReference type="SMART" id="SM00418">
    <property type="entry name" value="HTH_ARSR"/>
    <property type="match status" value="1"/>
</dbReference>
<organism evidence="6 8">
    <name type="scientific">Streptomyces nigrescens</name>
    <dbReference type="NCBI Taxonomy" id="1920"/>
    <lineage>
        <taxon>Bacteria</taxon>
        <taxon>Bacillati</taxon>
        <taxon>Actinomycetota</taxon>
        <taxon>Actinomycetes</taxon>
        <taxon>Kitasatosporales</taxon>
        <taxon>Streptomycetaceae</taxon>
        <taxon>Streptomyces</taxon>
    </lineage>
</organism>
<dbReference type="InterPro" id="IPR001845">
    <property type="entry name" value="HTH_ArsR_DNA-bd_dom"/>
</dbReference>
<evidence type="ECO:0000313" key="8">
    <source>
        <dbReference type="Proteomes" id="UP000429552"/>
    </source>
</evidence>
<sequence length="123" mass="13545">MPTDTTSPRTPSGARSLEHPAREDIRLADVLHALADPMRLRIVCTLAAAEGELNCADIELPVSKSTCTHHFRVLREHGVIQQLYRGTAKLNGLRRADLDELFPGLIDGVLRGADLQARRLGEE</sequence>
<dbReference type="GO" id="GO:0003677">
    <property type="term" value="F:DNA binding"/>
    <property type="evidence" value="ECO:0007669"/>
    <property type="project" value="UniProtKB-KW"/>
</dbReference>
<keyword evidence="9" id="KW-1185">Reference proteome</keyword>
<protein>
    <submittedName>
        <fullName evidence="7">Helix-turn-helix domain-containing protein</fullName>
    </submittedName>
    <submittedName>
        <fullName evidence="6">Transcriptional regulator</fullName>
    </submittedName>
</protein>
<gene>
    <name evidence="6" type="ORF">Sliba_09980</name>
    <name evidence="7" type="ORF">STRNI_001048</name>
</gene>
<dbReference type="Proteomes" id="UP001210169">
    <property type="component" value="Chromosome"/>
</dbReference>
<evidence type="ECO:0000313" key="6">
    <source>
        <dbReference type="EMBL" id="GFE20545.1"/>
    </source>
</evidence>
<reference evidence="7 9" key="2">
    <citation type="submission" date="2022-12" db="EMBL/GenBank/DDBJ databases">
        <authorList>
            <person name="Ruckert C."/>
            <person name="Busche T."/>
            <person name="Kalinowski J."/>
            <person name="Wittmann C."/>
        </authorList>
    </citation>
    <scope>NUCLEOTIDE SEQUENCE [LARGE SCALE GENOMIC DNA]</scope>
    <source>
        <strain evidence="7 9">DSM 40276</strain>
    </source>
</reference>
<dbReference type="PROSITE" id="PS50987">
    <property type="entry name" value="HTH_ARSR_2"/>
    <property type="match status" value="1"/>
</dbReference>
<dbReference type="PANTHER" id="PTHR33154:SF12">
    <property type="entry name" value="TRANSCRIPTIONAL REGULATORY PROTEIN"/>
    <property type="match status" value="1"/>
</dbReference>
<dbReference type="PRINTS" id="PR00778">
    <property type="entry name" value="HTHARSR"/>
</dbReference>
<evidence type="ECO:0000256" key="3">
    <source>
        <dbReference type="ARBA" id="ARBA00023163"/>
    </source>
</evidence>
<keyword evidence="3" id="KW-0804">Transcription</keyword>
<evidence type="ECO:0000313" key="9">
    <source>
        <dbReference type="Proteomes" id="UP001210169"/>
    </source>
</evidence>
<keyword evidence="1" id="KW-0805">Transcription regulation</keyword>
<dbReference type="InterPro" id="IPR036388">
    <property type="entry name" value="WH-like_DNA-bd_sf"/>
</dbReference>
<dbReference type="CDD" id="cd00090">
    <property type="entry name" value="HTH_ARSR"/>
    <property type="match status" value="1"/>
</dbReference>
<feature type="compositionally biased region" description="Polar residues" evidence="4">
    <location>
        <begin position="1"/>
        <end position="10"/>
    </location>
</feature>
<feature type="region of interest" description="Disordered" evidence="4">
    <location>
        <begin position="1"/>
        <end position="20"/>
    </location>
</feature>
<dbReference type="GeneID" id="301330245"/>